<evidence type="ECO:0000256" key="1">
    <source>
        <dbReference type="ARBA" id="ARBA00022676"/>
    </source>
</evidence>
<dbReference type="Pfam" id="PF01075">
    <property type="entry name" value="Glyco_transf_9"/>
    <property type="match status" value="1"/>
</dbReference>
<gene>
    <name evidence="3" type="ORF">H8E19_05030</name>
</gene>
<dbReference type="Gene3D" id="3.40.50.2000">
    <property type="entry name" value="Glycogen Phosphorylase B"/>
    <property type="match status" value="1"/>
</dbReference>
<dbReference type="PANTHER" id="PTHR30160:SF23">
    <property type="match status" value="1"/>
</dbReference>
<keyword evidence="1" id="KW-0328">Glycosyltransferase</keyword>
<dbReference type="SUPFAM" id="SSF53756">
    <property type="entry name" value="UDP-Glycosyltransferase/glycogen phosphorylase"/>
    <property type="match status" value="1"/>
</dbReference>
<dbReference type="EMBL" id="JACNJD010000158">
    <property type="protein sequence ID" value="MBC8176747.1"/>
    <property type="molecule type" value="Genomic_DNA"/>
</dbReference>
<protein>
    <recommendedName>
        <fullName evidence="5">Lipopolysaccharide heptosyltransferase family protein</fullName>
    </recommendedName>
</protein>
<proteinExistence type="predicted"/>
<evidence type="ECO:0008006" key="5">
    <source>
        <dbReference type="Google" id="ProtNLM"/>
    </source>
</evidence>
<sequence length="304" mass="33804">MNVLIIRPGALGDTLMLLPALIDLSDRVTVTFVGREPGLDFIRPWVHCAMDMERSGWHRLFVNRTDGEGLPVSKAEIAAAFFNDQDGVIRNNLRSFLPEASVHIFRSFPLEGENVHVARYLAECLKSAGLPVDSDRSIEAIQGGILSKKHGLSRRPNKIVLHPGSGSLEKNHPPEFWSDLIKRFCSETDFGSLKPVFLLGPAEESLHSYYEDSLQSEDARIIFCPDKERLIKTLNEAVLCLGHDSGVTHLSAMLGIPTVALFKKSDAVQWGPLGPKVTVIQNQEPGRELIESILKASRDFFEMH</sequence>
<dbReference type="GO" id="GO:0008713">
    <property type="term" value="F:ADP-heptose-lipopolysaccharide heptosyltransferase activity"/>
    <property type="evidence" value="ECO:0007669"/>
    <property type="project" value="TreeGrafter"/>
</dbReference>
<dbReference type="InterPro" id="IPR002201">
    <property type="entry name" value="Glyco_trans_9"/>
</dbReference>
<dbReference type="PANTHER" id="PTHR30160">
    <property type="entry name" value="TETRAACYLDISACCHARIDE 4'-KINASE-RELATED"/>
    <property type="match status" value="1"/>
</dbReference>
<dbReference type="Proteomes" id="UP000650524">
    <property type="component" value="Unassembled WGS sequence"/>
</dbReference>
<comment type="caution">
    <text evidence="3">The sequence shown here is derived from an EMBL/GenBank/DDBJ whole genome shotgun (WGS) entry which is preliminary data.</text>
</comment>
<reference evidence="3 4" key="1">
    <citation type="submission" date="2020-08" db="EMBL/GenBank/DDBJ databases">
        <title>Bridging the membrane lipid divide: bacteria of the FCB group superphylum have the potential to synthesize archaeal ether lipids.</title>
        <authorList>
            <person name="Villanueva L."/>
            <person name="Von Meijenfeldt F.A.B."/>
            <person name="Westbye A.B."/>
            <person name="Yadav S."/>
            <person name="Hopmans E.C."/>
            <person name="Dutilh B.E."/>
            <person name="Sinninghe Damste J.S."/>
        </authorList>
    </citation>
    <scope>NUCLEOTIDE SEQUENCE [LARGE SCALE GENOMIC DNA]</scope>
    <source>
        <strain evidence="3">NIOZ-UU27</strain>
    </source>
</reference>
<dbReference type="InterPro" id="IPR051199">
    <property type="entry name" value="LPS_LOS_Heptosyltrfase"/>
</dbReference>
<name>A0A8J6MWC1_9DELT</name>
<dbReference type="AlphaFoldDB" id="A0A8J6MWC1"/>
<dbReference type="GO" id="GO:0009244">
    <property type="term" value="P:lipopolysaccharide core region biosynthetic process"/>
    <property type="evidence" value="ECO:0007669"/>
    <property type="project" value="TreeGrafter"/>
</dbReference>
<evidence type="ECO:0000313" key="3">
    <source>
        <dbReference type="EMBL" id="MBC8176747.1"/>
    </source>
</evidence>
<keyword evidence="2" id="KW-0808">Transferase</keyword>
<organism evidence="3 4">
    <name type="scientific">Candidatus Desulfacyla euxinica</name>
    <dbReference type="NCBI Taxonomy" id="2841693"/>
    <lineage>
        <taxon>Bacteria</taxon>
        <taxon>Deltaproteobacteria</taxon>
        <taxon>Candidatus Desulfacyla</taxon>
    </lineage>
</organism>
<evidence type="ECO:0000313" key="4">
    <source>
        <dbReference type="Proteomes" id="UP000650524"/>
    </source>
</evidence>
<dbReference type="GO" id="GO:0005829">
    <property type="term" value="C:cytosol"/>
    <property type="evidence" value="ECO:0007669"/>
    <property type="project" value="TreeGrafter"/>
</dbReference>
<accession>A0A8J6MWC1</accession>
<evidence type="ECO:0000256" key="2">
    <source>
        <dbReference type="ARBA" id="ARBA00022679"/>
    </source>
</evidence>